<organism evidence="1 2">
    <name type="scientific">Microbulbifer aestuariivivens</name>
    <dbReference type="NCBI Taxonomy" id="1908308"/>
    <lineage>
        <taxon>Bacteria</taxon>
        <taxon>Pseudomonadati</taxon>
        <taxon>Pseudomonadota</taxon>
        <taxon>Gammaproteobacteria</taxon>
        <taxon>Cellvibrionales</taxon>
        <taxon>Microbulbiferaceae</taxon>
        <taxon>Microbulbifer</taxon>
    </lineage>
</organism>
<accession>A0ABP9WQH8</accession>
<gene>
    <name evidence="1" type="ORF">Maes01_01943</name>
</gene>
<dbReference type="EMBL" id="BAABRT010000014">
    <property type="protein sequence ID" value="GAA5525374.1"/>
    <property type="molecule type" value="Genomic_DNA"/>
</dbReference>
<name>A0ABP9WQH8_9GAMM</name>
<protein>
    <submittedName>
        <fullName evidence="1">Uncharacterized protein</fullName>
    </submittedName>
</protein>
<proteinExistence type="predicted"/>
<comment type="caution">
    <text evidence="1">The sequence shown here is derived from an EMBL/GenBank/DDBJ whole genome shotgun (WGS) entry which is preliminary data.</text>
</comment>
<dbReference type="Proteomes" id="UP001408594">
    <property type="component" value="Unassembled WGS sequence"/>
</dbReference>
<reference evidence="1 2" key="1">
    <citation type="submission" date="2024-02" db="EMBL/GenBank/DDBJ databases">
        <title>Microbulbifer aestuariivivens NBRC 112533.</title>
        <authorList>
            <person name="Ichikawa N."/>
            <person name="Katano-Makiyama Y."/>
            <person name="Hidaka K."/>
        </authorList>
    </citation>
    <scope>NUCLEOTIDE SEQUENCE [LARGE SCALE GENOMIC DNA]</scope>
    <source>
        <strain evidence="1 2">NBRC 112533</strain>
    </source>
</reference>
<evidence type="ECO:0000313" key="1">
    <source>
        <dbReference type="EMBL" id="GAA5525374.1"/>
    </source>
</evidence>
<sequence length="35" mass="3597">MAIIVSELAVILPPFIIRSEARTAAGHPAASYSGS</sequence>
<keyword evidence="2" id="KW-1185">Reference proteome</keyword>
<evidence type="ECO:0000313" key="2">
    <source>
        <dbReference type="Proteomes" id="UP001408594"/>
    </source>
</evidence>